<feature type="compositionally biased region" description="Basic and acidic residues" evidence="1">
    <location>
        <begin position="1"/>
        <end position="20"/>
    </location>
</feature>
<feature type="compositionally biased region" description="Polar residues" evidence="1">
    <location>
        <begin position="94"/>
        <end position="105"/>
    </location>
</feature>
<keyword evidence="3" id="KW-1185">Reference proteome</keyword>
<dbReference type="EMBL" id="VOIH02000002">
    <property type="protein sequence ID" value="KAF3455216.1"/>
    <property type="molecule type" value="Genomic_DNA"/>
</dbReference>
<protein>
    <submittedName>
        <fullName evidence="2">Uncharacterized protein</fullName>
    </submittedName>
</protein>
<gene>
    <name evidence="2" type="ORF">FNV43_RR05664</name>
</gene>
<dbReference type="Proteomes" id="UP000796880">
    <property type="component" value="Unassembled WGS sequence"/>
</dbReference>
<evidence type="ECO:0000256" key="1">
    <source>
        <dbReference type="SAM" id="MobiDB-lite"/>
    </source>
</evidence>
<evidence type="ECO:0000313" key="2">
    <source>
        <dbReference type="EMBL" id="KAF3455216.1"/>
    </source>
</evidence>
<comment type="caution">
    <text evidence="2">The sequence shown here is derived from an EMBL/GenBank/DDBJ whole genome shotgun (WGS) entry which is preliminary data.</text>
</comment>
<organism evidence="2 3">
    <name type="scientific">Rhamnella rubrinervis</name>
    <dbReference type="NCBI Taxonomy" id="2594499"/>
    <lineage>
        <taxon>Eukaryota</taxon>
        <taxon>Viridiplantae</taxon>
        <taxon>Streptophyta</taxon>
        <taxon>Embryophyta</taxon>
        <taxon>Tracheophyta</taxon>
        <taxon>Spermatophyta</taxon>
        <taxon>Magnoliopsida</taxon>
        <taxon>eudicotyledons</taxon>
        <taxon>Gunneridae</taxon>
        <taxon>Pentapetalae</taxon>
        <taxon>rosids</taxon>
        <taxon>fabids</taxon>
        <taxon>Rosales</taxon>
        <taxon>Rhamnaceae</taxon>
        <taxon>rhamnoid group</taxon>
        <taxon>Rhamneae</taxon>
        <taxon>Rhamnella</taxon>
    </lineage>
</organism>
<reference evidence="2" key="1">
    <citation type="submission" date="2020-03" db="EMBL/GenBank/DDBJ databases">
        <title>A high-quality chromosome-level genome assembly of a woody plant with both climbing and erect habits, Rhamnella rubrinervis.</title>
        <authorList>
            <person name="Lu Z."/>
            <person name="Yang Y."/>
            <person name="Zhu X."/>
            <person name="Sun Y."/>
        </authorList>
    </citation>
    <scope>NUCLEOTIDE SEQUENCE</scope>
    <source>
        <strain evidence="2">BYM</strain>
        <tissue evidence="2">Leaf</tissue>
    </source>
</reference>
<feature type="region of interest" description="Disordered" evidence="1">
    <location>
        <begin position="1"/>
        <end position="43"/>
    </location>
</feature>
<feature type="region of interest" description="Disordered" evidence="1">
    <location>
        <begin position="94"/>
        <end position="132"/>
    </location>
</feature>
<sequence length="132" mass="14905">MRGHPRIHEPAHGVEHDDALSRSVPRKPPGEDHDVELCGPTRTQFGPGHARLLLRLRRWTSFGFTPTPPEGNRLRPAVVRSGWHGFNQRTCEFKSTNLRRSLKPSQTDRDPMVSPAPTHEDSKSCARVRSMA</sequence>
<dbReference type="AlphaFoldDB" id="A0A8K0HMI0"/>
<proteinExistence type="predicted"/>
<name>A0A8K0HMI0_9ROSA</name>
<evidence type="ECO:0000313" key="3">
    <source>
        <dbReference type="Proteomes" id="UP000796880"/>
    </source>
</evidence>
<accession>A0A8K0HMI0</accession>